<reference evidence="3 4" key="1">
    <citation type="submission" date="2020-08" db="EMBL/GenBank/DDBJ databases">
        <title>novel species in genus Corynebacterium.</title>
        <authorList>
            <person name="Zhang G."/>
        </authorList>
    </citation>
    <scope>NUCLEOTIDE SEQUENCE [LARGE SCALE GENOMIC DNA]</scope>
    <source>
        <strain evidence="2">Zg-917</strain>
        <strain evidence="3 4">zg-917</strain>
    </source>
</reference>
<dbReference type="Proteomes" id="UP000516235">
    <property type="component" value="Chromosome"/>
</dbReference>
<evidence type="ECO:0000313" key="2">
    <source>
        <dbReference type="EMBL" id="QNP90851.1"/>
    </source>
</evidence>
<dbReference type="EMBL" id="JACMYE010000007">
    <property type="protein sequence ID" value="MBC3179405.1"/>
    <property type="molecule type" value="Genomic_DNA"/>
</dbReference>
<dbReference type="Proteomes" id="UP000642876">
    <property type="component" value="Unassembled WGS sequence"/>
</dbReference>
<keyword evidence="4" id="KW-1185">Reference proteome</keyword>
<sequence length="200" mass="21019">MKRLAAVAMCVLLTGCAEQSLIDDPTSPPTSAPATDADSGSQAFVFDSGVLEIGDFDLYTLGDDLFDPCTEITAEEFAAAGFDNVEPMPEEYAGLARGLSSCSFTKHPQVPSEVFGNTNASKKDVEAEVDLLTEYGSQALPSLFVYGPRGGIGTGCYAQVDTGRGGLVSEVGGADGFHRQETTCQIAIENLENLHAAHSR</sequence>
<proteinExistence type="predicted"/>
<dbReference type="KEGG" id="cluj:IAU68_03550"/>
<dbReference type="RefSeq" id="WP_171194446.1">
    <property type="nucleotide sequence ID" value="NZ_CP061032.1"/>
</dbReference>
<dbReference type="AlphaFoldDB" id="A0A7H0K0N5"/>
<evidence type="ECO:0000313" key="3">
    <source>
        <dbReference type="Proteomes" id="UP000516235"/>
    </source>
</evidence>
<protein>
    <submittedName>
        <fullName evidence="2">DUF3558 family protein</fullName>
    </submittedName>
</protein>
<gene>
    <name evidence="1" type="ORF">H7348_08840</name>
    <name evidence="2" type="ORF">IAU68_03550</name>
</gene>
<name>A0A7H0K0N5_9CORY</name>
<dbReference type="Pfam" id="PF12079">
    <property type="entry name" value="DUF3558"/>
    <property type="match status" value="1"/>
</dbReference>
<accession>A0A7H0K0N5</accession>
<evidence type="ECO:0000313" key="4">
    <source>
        <dbReference type="Proteomes" id="UP000642876"/>
    </source>
</evidence>
<dbReference type="PROSITE" id="PS51257">
    <property type="entry name" value="PROKAR_LIPOPROTEIN"/>
    <property type="match status" value="1"/>
</dbReference>
<organism evidence="2 3">
    <name type="scientific">Corynebacterium lujinxingii</name>
    <dbReference type="NCBI Taxonomy" id="2763010"/>
    <lineage>
        <taxon>Bacteria</taxon>
        <taxon>Bacillati</taxon>
        <taxon>Actinomycetota</taxon>
        <taxon>Actinomycetes</taxon>
        <taxon>Mycobacteriales</taxon>
        <taxon>Corynebacteriaceae</taxon>
        <taxon>Corynebacterium</taxon>
    </lineage>
</organism>
<dbReference type="InterPro" id="IPR024520">
    <property type="entry name" value="DUF3558"/>
</dbReference>
<evidence type="ECO:0000313" key="1">
    <source>
        <dbReference type="EMBL" id="MBC3179405.1"/>
    </source>
</evidence>
<dbReference type="EMBL" id="CP061032">
    <property type="protein sequence ID" value="QNP90851.1"/>
    <property type="molecule type" value="Genomic_DNA"/>
</dbReference>